<dbReference type="Proteomes" id="UP000523821">
    <property type="component" value="Unassembled WGS sequence"/>
</dbReference>
<evidence type="ECO:0000256" key="1">
    <source>
        <dbReference type="SAM" id="MobiDB-lite"/>
    </source>
</evidence>
<dbReference type="AlphaFoldDB" id="A0A7W9FLN0"/>
<gene>
    <name evidence="2" type="ORF">GGQ63_002011</name>
</gene>
<organism evidence="2 3">
    <name type="scientific">Prosthecomicrobium pneumaticum</name>
    <dbReference type="NCBI Taxonomy" id="81895"/>
    <lineage>
        <taxon>Bacteria</taxon>
        <taxon>Pseudomonadati</taxon>
        <taxon>Pseudomonadota</taxon>
        <taxon>Alphaproteobacteria</taxon>
        <taxon>Hyphomicrobiales</taxon>
        <taxon>Kaistiaceae</taxon>
        <taxon>Prosthecomicrobium</taxon>
    </lineage>
</organism>
<sequence length="137" mass="14707">MSLTPLARNSARARKTIHRLIAERQRARPVLVATGKEAIMPDPRDPVLRPDQPDRRQELEDGGAALIDSHVADGEKPVYGEPGGPRPPRFRRGPDEAGPTSGRYGGPQDTDRAGFFGGTGDPPAAPEKDDPALEDSP</sequence>
<protein>
    <submittedName>
        <fullName evidence="2">Uncharacterized protein</fullName>
    </submittedName>
</protein>
<reference evidence="2 3" key="1">
    <citation type="submission" date="2020-08" db="EMBL/GenBank/DDBJ databases">
        <title>Genomic Encyclopedia of Type Strains, Phase IV (KMG-IV): sequencing the most valuable type-strain genomes for metagenomic binning, comparative biology and taxonomic classification.</title>
        <authorList>
            <person name="Goeker M."/>
        </authorList>
    </citation>
    <scope>NUCLEOTIDE SEQUENCE [LARGE SCALE GENOMIC DNA]</scope>
    <source>
        <strain evidence="2 3">DSM 16268</strain>
    </source>
</reference>
<keyword evidence="3" id="KW-1185">Reference proteome</keyword>
<name>A0A7W9FLN0_9HYPH</name>
<proteinExistence type="predicted"/>
<comment type="caution">
    <text evidence="2">The sequence shown here is derived from an EMBL/GenBank/DDBJ whole genome shotgun (WGS) entry which is preliminary data.</text>
</comment>
<evidence type="ECO:0000313" key="2">
    <source>
        <dbReference type="EMBL" id="MBB5752957.1"/>
    </source>
</evidence>
<feature type="compositionally biased region" description="Basic and acidic residues" evidence="1">
    <location>
        <begin position="42"/>
        <end position="59"/>
    </location>
</feature>
<dbReference type="EMBL" id="JACHOO010000003">
    <property type="protein sequence ID" value="MBB5752957.1"/>
    <property type="molecule type" value="Genomic_DNA"/>
</dbReference>
<evidence type="ECO:0000313" key="3">
    <source>
        <dbReference type="Proteomes" id="UP000523821"/>
    </source>
</evidence>
<feature type="region of interest" description="Disordered" evidence="1">
    <location>
        <begin position="1"/>
        <end position="137"/>
    </location>
</feature>
<accession>A0A7W9FLN0</accession>